<name>A0A7H1B7R4_9ACTN</name>
<keyword evidence="9" id="KW-1185">Reference proteome</keyword>
<evidence type="ECO:0000313" key="9">
    <source>
        <dbReference type="Proteomes" id="UP000516428"/>
    </source>
</evidence>
<dbReference type="PANTHER" id="PTHR23517:SF3">
    <property type="entry name" value="INTEGRAL MEMBRANE TRANSPORT PROTEIN"/>
    <property type="match status" value="1"/>
</dbReference>
<keyword evidence="5 7" id="KW-1133">Transmembrane helix</keyword>
<proteinExistence type="predicted"/>
<evidence type="ECO:0000256" key="7">
    <source>
        <dbReference type="SAM" id="Phobius"/>
    </source>
</evidence>
<feature type="transmembrane region" description="Helical" evidence="7">
    <location>
        <begin position="238"/>
        <end position="262"/>
    </location>
</feature>
<feature type="transmembrane region" description="Helical" evidence="7">
    <location>
        <begin position="44"/>
        <end position="65"/>
    </location>
</feature>
<feature type="transmembrane region" description="Helical" evidence="7">
    <location>
        <begin position="274"/>
        <end position="293"/>
    </location>
</feature>
<protein>
    <submittedName>
        <fullName evidence="8">MFS transporter</fullName>
    </submittedName>
</protein>
<evidence type="ECO:0000256" key="3">
    <source>
        <dbReference type="ARBA" id="ARBA00022475"/>
    </source>
</evidence>
<dbReference type="PANTHER" id="PTHR23517">
    <property type="entry name" value="RESISTANCE PROTEIN MDTM, PUTATIVE-RELATED-RELATED"/>
    <property type="match status" value="1"/>
</dbReference>
<feature type="transmembrane region" description="Helical" evidence="7">
    <location>
        <begin position="72"/>
        <end position="91"/>
    </location>
</feature>
<comment type="subcellular location">
    <subcellularLocation>
        <location evidence="1">Cell membrane</location>
        <topology evidence="1">Multi-pass membrane protein</topology>
    </subcellularLocation>
</comment>
<dbReference type="SUPFAM" id="SSF103473">
    <property type="entry name" value="MFS general substrate transporter"/>
    <property type="match status" value="1"/>
</dbReference>
<evidence type="ECO:0000256" key="6">
    <source>
        <dbReference type="ARBA" id="ARBA00023136"/>
    </source>
</evidence>
<dbReference type="AlphaFoldDB" id="A0A7H1B7R4"/>
<dbReference type="InterPro" id="IPR011701">
    <property type="entry name" value="MFS"/>
</dbReference>
<evidence type="ECO:0000256" key="2">
    <source>
        <dbReference type="ARBA" id="ARBA00022448"/>
    </source>
</evidence>
<dbReference type="EMBL" id="CP061281">
    <property type="protein sequence ID" value="QNS04769.1"/>
    <property type="molecule type" value="Genomic_DNA"/>
</dbReference>
<organism evidence="8 9">
    <name type="scientific">Streptomyces xanthii</name>
    <dbReference type="NCBI Taxonomy" id="2768069"/>
    <lineage>
        <taxon>Bacteria</taxon>
        <taxon>Bacillati</taxon>
        <taxon>Actinomycetota</taxon>
        <taxon>Actinomycetes</taxon>
        <taxon>Kitasatosporales</taxon>
        <taxon>Streptomycetaceae</taxon>
        <taxon>Streptomyces</taxon>
    </lineage>
</organism>
<keyword evidence="2" id="KW-0813">Transport</keyword>
<dbReference type="Gene3D" id="1.20.1250.20">
    <property type="entry name" value="MFS general substrate transporter like domains"/>
    <property type="match status" value="1"/>
</dbReference>
<evidence type="ECO:0000256" key="1">
    <source>
        <dbReference type="ARBA" id="ARBA00004651"/>
    </source>
</evidence>
<feature type="transmembrane region" description="Helical" evidence="7">
    <location>
        <begin position="370"/>
        <end position="388"/>
    </location>
</feature>
<reference evidence="8 9" key="1">
    <citation type="submission" date="2020-09" db="EMBL/GenBank/DDBJ databases">
        <title>A novel species.</title>
        <authorList>
            <person name="Gao J."/>
        </authorList>
    </citation>
    <scope>NUCLEOTIDE SEQUENCE [LARGE SCALE GENOMIC DNA]</scope>
    <source>
        <strain evidence="8 9">CRXT-Y-14</strain>
    </source>
</reference>
<accession>A0A7H1B7R4</accession>
<feature type="transmembrane region" description="Helical" evidence="7">
    <location>
        <begin position="160"/>
        <end position="186"/>
    </location>
</feature>
<evidence type="ECO:0000313" key="8">
    <source>
        <dbReference type="EMBL" id="QNS04769.1"/>
    </source>
</evidence>
<dbReference type="GO" id="GO:0022857">
    <property type="term" value="F:transmembrane transporter activity"/>
    <property type="evidence" value="ECO:0007669"/>
    <property type="project" value="InterPro"/>
</dbReference>
<dbReference type="InterPro" id="IPR050171">
    <property type="entry name" value="MFS_Transporters"/>
</dbReference>
<keyword evidence="3" id="KW-1003">Cell membrane</keyword>
<dbReference type="InterPro" id="IPR036259">
    <property type="entry name" value="MFS_trans_sf"/>
</dbReference>
<feature type="transmembrane region" description="Helical" evidence="7">
    <location>
        <begin position="135"/>
        <end position="154"/>
    </location>
</feature>
<dbReference type="GO" id="GO:0005886">
    <property type="term" value="C:plasma membrane"/>
    <property type="evidence" value="ECO:0007669"/>
    <property type="project" value="UniProtKB-SubCell"/>
</dbReference>
<feature type="transmembrane region" description="Helical" evidence="7">
    <location>
        <begin position="207"/>
        <end position="232"/>
    </location>
</feature>
<dbReference type="Proteomes" id="UP000516428">
    <property type="component" value="Chromosome"/>
</dbReference>
<keyword evidence="6 7" id="KW-0472">Membrane</keyword>
<dbReference type="RefSeq" id="WP_188337473.1">
    <property type="nucleotide sequence ID" value="NZ_CP061281.1"/>
</dbReference>
<sequence>MSKRSPVRGLAAAQLANSLGDGAYYVTSALYFTGVVGLSPTRIGLALTVAWAIGAVAGVPLGALADRRGPRGVSVGLALATAAAVLSFLVIRSYPAFLLAAVAYAVAQCGLAAARQALLAGLVGPGERTAVLARLQSVLNAGLAVGAGIGGLALQHDTTGGYLAVFAFDGAGFVICAALLAGLPKAAPVAVPEVREARFAVMRDRPYAVVTLLNAVLLLRMPLLSLAVPLWIVSRTDAPGWLVSALFVLNTLGVTAFQVRAARGIDGAGAATRGLRRAGAMLALSCVVFAVSAQDRLGVWGASAVLVLASVFLLVGEMGQSAGSWQLAFSLAPAHQVGQYQGFFGTGVPLARTVGPLVLTALLVTWGVPGWLLLGAVFLAAGAAFGPATRWARRTRGLTEARPAAAAR</sequence>
<gene>
    <name evidence="8" type="ORF">IAG42_14850</name>
</gene>
<dbReference type="KEGG" id="sxn:IAG42_14850"/>
<evidence type="ECO:0000256" key="5">
    <source>
        <dbReference type="ARBA" id="ARBA00022989"/>
    </source>
</evidence>
<evidence type="ECO:0000256" key="4">
    <source>
        <dbReference type="ARBA" id="ARBA00022692"/>
    </source>
</evidence>
<keyword evidence="4 7" id="KW-0812">Transmembrane</keyword>
<feature type="transmembrane region" description="Helical" evidence="7">
    <location>
        <begin position="299"/>
        <end position="319"/>
    </location>
</feature>
<dbReference type="Pfam" id="PF07690">
    <property type="entry name" value="MFS_1"/>
    <property type="match status" value="1"/>
</dbReference>